<proteinExistence type="predicted"/>
<comment type="caution">
    <text evidence="3">The sequence shown here is derived from an EMBL/GenBank/DDBJ whole genome shotgun (WGS) entry which is preliminary data.</text>
</comment>
<name>A0A1R1PHF3_ZANCU</name>
<feature type="compositionally biased region" description="Acidic residues" evidence="2">
    <location>
        <begin position="260"/>
        <end position="270"/>
    </location>
</feature>
<evidence type="ECO:0000313" key="3">
    <source>
        <dbReference type="EMBL" id="OMH80282.1"/>
    </source>
</evidence>
<accession>A0A1R1PHF3</accession>
<evidence type="ECO:0000256" key="2">
    <source>
        <dbReference type="SAM" id="MobiDB-lite"/>
    </source>
</evidence>
<organism evidence="3 4">
    <name type="scientific">Zancudomyces culisetae</name>
    <name type="common">Gut fungus</name>
    <name type="synonym">Smittium culisetae</name>
    <dbReference type="NCBI Taxonomy" id="1213189"/>
    <lineage>
        <taxon>Eukaryota</taxon>
        <taxon>Fungi</taxon>
        <taxon>Fungi incertae sedis</taxon>
        <taxon>Zoopagomycota</taxon>
        <taxon>Kickxellomycotina</taxon>
        <taxon>Harpellomycetes</taxon>
        <taxon>Harpellales</taxon>
        <taxon>Legeriomycetaceae</taxon>
        <taxon>Zancudomyces</taxon>
    </lineage>
</organism>
<dbReference type="AlphaFoldDB" id="A0A1R1PHF3"/>
<feature type="region of interest" description="Disordered" evidence="2">
    <location>
        <begin position="516"/>
        <end position="538"/>
    </location>
</feature>
<sequence>MREGRKNNTVLLKNKNYNMDKNMKTQFEQMKVETVTHTSQSWVISGVTIMSQAQKLNRIVRSSNQNLMEAMLKSKEKEEKVKVESRVEKKARELIEENIRMERKLRRLERDLDLAKGVCEETLKQKQNEIERRVREEALSSKRYKELNEKYLDSQDKWDMERAELVAIVEDLTETVVNLGGQVSQAALDIANEVCLNGERLEVGITTKNEGNSGDKRLMFLNDIQPTQFMFMHECEEWSDDDEDDSEEEAEGQEKKQEDEISDEEEEFSEDEHHLDVEFCFIQENGNHEEDYEEFIDDEVLEKEANTITDPATEFLSFWSKETQKVAPSLGDCSLVMIEPDTETETDAETDTEPDLDADFNDEMETYVEIKPYIQYLDTHERVSRFIRVASYKLIHAAVSNVTAINLILLLDELSKTFCTYSSKPAKLTAILEALIEIAEWELNKVAKTLPNDDLVFGLLNYTTFGDGCLSSRTISPACDSAKPLDSASSLSSSTCTLSQFPACLSLKSCLKKKRSPSLSTENPLPRNGTPENPKCPSLTNDDSLLSQFMERLSWLPLTNYVIGILRWNYSEDLQALLVQILARLCYVSAKRRAVFVYVLHLFLYNDLIDKQLCQNALDLYLHLISSEKPVSSVDFTEFGLKEPKNPAETPKPHENNSFVKDLYLNSWVHKSFAFDTLNVDVNGNPQSSQCNNSDSSHTSKNLGNDKNDNGCNKSAKNCVLASIFGDRVVKKVQFNV</sequence>
<feature type="coiled-coil region" evidence="1">
    <location>
        <begin position="73"/>
        <end position="125"/>
    </location>
</feature>
<dbReference type="Proteomes" id="UP000188320">
    <property type="component" value="Unassembled WGS sequence"/>
</dbReference>
<keyword evidence="1" id="KW-0175">Coiled coil</keyword>
<gene>
    <name evidence="3" type="ORF">AX774_g6283</name>
</gene>
<evidence type="ECO:0000256" key="1">
    <source>
        <dbReference type="SAM" id="Coils"/>
    </source>
</evidence>
<dbReference type="EMBL" id="LSSK01001235">
    <property type="protein sequence ID" value="OMH80282.1"/>
    <property type="molecule type" value="Genomic_DNA"/>
</dbReference>
<dbReference type="OrthoDB" id="5600463at2759"/>
<feature type="compositionally biased region" description="Acidic residues" evidence="2">
    <location>
        <begin position="237"/>
        <end position="251"/>
    </location>
</feature>
<feature type="compositionally biased region" description="Polar residues" evidence="2">
    <location>
        <begin position="686"/>
        <end position="703"/>
    </location>
</feature>
<evidence type="ECO:0000313" key="4">
    <source>
        <dbReference type="Proteomes" id="UP000188320"/>
    </source>
</evidence>
<feature type="region of interest" description="Disordered" evidence="2">
    <location>
        <begin position="237"/>
        <end position="274"/>
    </location>
</feature>
<keyword evidence="4" id="KW-1185">Reference proteome</keyword>
<protein>
    <submittedName>
        <fullName evidence="3">Uncharacterized protein</fullName>
    </submittedName>
</protein>
<reference evidence="4" key="1">
    <citation type="submission" date="2017-01" db="EMBL/GenBank/DDBJ databases">
        <authorList>
            <person name="Wang Y."/>
            <person name="White M."/>
            <person name="Kvist S."/>
            <person name="Moncalvo J.-M."/>
        </authorList>
    </citation>
    <scope>NUCLEOTIDE SEQUENCE [LARGE SCALE GENOMIC DNA]</scope>
    <source>
        <strain evidence="4">COL-18-3</strain>
    </source>
</reference>
<feature type="region of interest" description="Disordered" evidence="2">
    <location>
        <begin position="686"/>
        <end position="709"/>
    </location>
</feature>